<accession>A0ABP3JE24</accession>
<evidence type="ECO:0008006" key="3">
    <source>
        <dbReference type="Google" id="ProtNLM"/>
    </source>
</evidence>
<dbReference type="RefSeq" id="WP_343781058.1">
    <property type="nucleotide sequence ID" value="NZ_BAAACZ010000002.1"/>
</dbReference>
<organism evidence="1 2">
    <name type="scientific">Alkalibacillus silvisoli</name>
    <dbReference type="NCBI Taxonomy" id="392823"/>
    <lineage>
        <taxon>Bacteria</taxon>
        <taxon>Bacillati</taxon>
        <taxon>Bacillota</taxon>
        <taxon>Bacilli</taxon>
        <taxon>Bacillales</taxon>
        <taxon>Bacillaceae</taxon>
        <taxon>Alkalibacillus</taxon>
    </lineage>
</organism>
<keyword evidence="2" id="KW-1185">Reference proteome</keyword>
<dbReference type="EMBL" id="BAAACZ010000002">
    <property type="protein sequence ID" value="GAA0450531.1"/>
    <property type="molecule type" value="Genomic_DNA"/>
</dbReference>
<comment type="caution">
    <text evidence="1">The sequence shown here is derived from an EMBL/GenBank/DDBJ whole genome shotgun (WGS) entry which is preliminary data.</text>
</comment>
<gene>
    <name evidence="1" type="ORF">GCM10008935_01220</name>
</gene>
<sequence length="319" mass="37501">MRKKMINLEIKDYVIRFIESNIEENNIERIGEHFIPPGIISGGVIEDREKLQRILETCMKKWRLKRKKVRLLMPDSLVFIRREMVPLDVAKDEVKKHIDFHIGETIHLPFEQSVAETVYIRERDRGHEVSIISTDKDIANQYTHILESLSLKVEAIDISPLSYYRVLYEKDRARAEDHLLLIQYHVDRAIFSAFIEHTPIFLQEFDLESNEIIKHHLGATLSKEDFNEEAVMNELDEMNIEVERVERFYQFMINNHEQKFTKIAVVGDHPYVEEIVRKMKELYETPIINLQEDSIAGPKGMALESKFHNVYGLALKGGR</sequence>
<dbReference type="Gene3D" id="3.30.420.40">
    <property type="match status" value="2"/>
</dbReference>
<reference evidence="2" key="1">
    <citation type="journal article" date="2019" name="Int. J. Syst. Evol. Microbiol.">
        <title>The Global Catalogue of Microorganisms (GCM) 10K type strain sequencing project: providing services to taxonomists for standard genome sequencing and annotation.</title>
        <authorList>
            <consortium name="The Broad Institute Genomics Platform"/>
            <consortium name="The Broad Institute Genome Sequencing Center for Infectious Disease"/>
            <person name="Wu L."/>
            <person name="Ma J."/>
        </authorList>
    </citation>
    <scope>NUCLEOTIDE SEQUENCE [LARGE SCALE GENOMIC DNA]</scope>
    <source>
        <strain evidence="2">JCM 14193</strain>
    </source>
</reference>
<dbReference type="Proteomes" id="UP001500740">
    <property type="component" value="Unassembled WGS sequence"/>
</dbReference>
<evidence type="ECO:0000313" key="1">
    <source>
        <dbReference type="EMBL" id="GAA0450531.1"/>
    </source>
</evidence>
<protein>
    <recommendedName>
        <fullName evidence="3">Pilus assembly protein PilM</fullName>
    </recommendedName>
</protein>
<dbReference type="Gene3D" id="3.30.1490.300">
    <property type="match status" value="1"/>
</dbReference>
<name>A0ABP3JE24_9BACI</name>
<proteinExistence type="predicted"/>
<evidence type="ECO:0000313" key="2">
    <source>
        <dbReference type="Proteomes" id="UP001500740"/>
    </source>
</evidence>